<evidence type="ECO:0000256" key="2">
    <source>
        <dbReference type="ARBA" id="ARBA00022730"/>
    </source>
</evidence>
<dbReference type="EMBL" id="JAKNHQ010000006">
    <property type="protein sequence ID" value="MCG4610535.1"/>
    <property type="molecule type" value="Genomic_DNA"/>
</dbReference>
<dbReference type="Proteomes" id="UP001298681">
    <property type="component" value="Unassembled WGS sequence"/>
</dbReference>
<gene>
    <name evidence="7 8" type="primary">rpsT</name>
    <name evidence="8" type="ORF">L0P57_06255</name>
</gene>
<dbReference type="PANTHER" id="PTHR33398:SF1">
    <property type="entry name" value="SMALL RIBOSOMAL SUBUNIT PROTEIN BS20C"/>
    <property type="match status" value="1"/>
</dbReference>
<keyword evidence="3 7" id="KW-0694">RNA-binding</keyword>
<evidence type="ECO:0000256" key="6">
    <source>
        <dbReference type="ARBA" id="ARBA00035136"/>
    </source>
</evidence>
<evidence type="ECO:0000256" key="7">
    <source>
        <dbReference type="HAMAP-Rule" id="MF_00500"/>
    </source>
</evidence>
<dbReference type="Pfam" id="PF01649">
    <property type="entry name" value="Ribosomal_S20p"/>
    <property type="match status" value="1"/>
</dbReference>
<dbReference type="RefSeq" id="WP_087233965.1">
    <property type="nucleotide sequence ID" value="NZ_JAKNHQ010000006.1"/>
</dbReference>
<evidence type="ECO:0000313" key="9">
    <source>
        <dbReference type="Proteomes" id="UP001298681"/>
    </source>
</evidence>
<keyword evidence="4 7" id="KW-0689">Ribosomal protein</keyword>
<dbReference type="SUPFAM" id="SSF46992">
    <property type="entry name" value="Ribosomal protein S20"/>
    <property type="match status" value="1"/>
</dbReference>
<keyword evidence="5 7" id="KW-0687">Ribonucleoprotein</keyword>
<evidence type="ECO:0000256" key="1">
    <source>
        <dbReference type="ARBA" id="ARBA00007634"/>
    </source>
</evidence>
<name>A0ABS9MIA6_9FIRM</name>
<dbReference type="Gene3D" id="1.20.58.110">
    <property type="entry name" value="Ribosomal protein S20"/>
    <property type="match status" value="1"/>
</dbReference>
<evidence type="ECO:0000256" key="4">
    <source>
        <dbReference type="ARBA" id="ARBA00022980"/>
    </source>
</evidence>
<dbReference type="NCBIfam" id="TIGR00029">
    <property type="entry name" value="S20"/>
    <property type="match status" value="1"/>
</dbReference>
<dbReference type="GO" id="GO:0005840">
    <property type="term" value="C:ribosome"/>
    <property type="evidence" value="ECO:0007669"/>
    <property type="project" value="UniProtKB-KW"/>
</dbReference>
<evidence type="ECO:0000256" key="5">
    <source>
        <dbReference type="ARBA" id="ARBA00023274"/>
    </source>
</evidence>
<dbReference type="InterPro" id="IPR036510">
    <property type="entry name" value="Ribosomal_bS20_sf"/>
</dbReference>
<keyword evidence="2 7" id="KW-0699">rRNA-binding</keyword>
<comment type="function">
    <text evidence="7">Binds directly to 16S ribosomal RNA.</text>
</comment>
<proteinExistence type="inferred from homology"/>
<comment type="similarity">
    <text evidence="1 7">Belongs to the bacterial ribosomal protein bS20 family.</text>
</comment>
<sequence length="87" mass="9302">MPNIKSAKKRVKVTATKTLINKAFNSSLKTEIKKANHAVETGAENKAEAVRVAVKKIDQAAAKGILHKNAAARKKSALVRKLNAAQA</sequence>
<protein>
    <recommendedName>
        <fullName evidence="6 7">Small ribosomal subunit protein bS20</fullName>
    </recommendedName>
</protein>
<dbReference type="PANTHER" id="PTHR33398">
    <property type="entry name" value="30S RIBOSOMAL PROTEIN S20"/>
    <property type="match status" value="1"/>
</dbReference>
<evidence type="ECO:0000256" key="3">
    <source>
        <dbReference type="ARBA" id="ARBA00022884"/>
    </source>
</evidence>
<accession>A0ABS9MIA6</accession>
<comment type="caution">
    <text evidence="8">The sequence shown here is derived from an EMBL/GenBank/DDBJ whole genome shotgun (WGS) entry which is preliminary data.</text>
</comment>
<organism evidence="8 9">
    <name type="scientific">Anaeromassilibacillus senegalensis</name>
    <dbReference type="NCBI Taxonomy" id="1673717"/>
    <lineage>
        <taxon>Bacteria</taxon>
        <taxon>Bacillati</taxon>
        <taxon>Bacillota</taxon>
        <taxon>Clostridia</taxon>
        <taxon>Eubacteriales</taxon>
        <taxon>Acutalibacteraceae</taxon>
        <taxon>Anaeromassilibacillus</taxon>
    </lineage>
</organism>
<evidence type="ECO:0000313" key="8">
    <source>
        <dbReference type="EMBL" id="MCG4610535.1"/>
    </source>
</evidence>
<dbReference type="InterPro" id="IPR002583">
    <property type="entry name" value="Ribosomal_bS20"/>
</dbReference>
<reference evidence="8 9" key="1">
    <citation type="submission" date="2022-01" db="EMBL/GenBank/DDBJ databases">
        <title>Collection of gut derived symbiotic bacterial strains cultured from healthy donors.</title>
        <authorList>
            <person name="Lin H."/>
            <person name="Kohout C."/>
            <person name="Waligurski E."/>
            <person name="Pamer E.G."/>
        </authorList>
    </citation>
    <scope>NUCLEOTIDE SEQUENCE [LARGE SCALE GENOMIC DNA]</scope>
    <source>
        <strain evidence="8 9">DFI.7.58</strain>
    </source>
</reference>
<dbReference type="HAMAP" id="MF_00500">
    <property type="entry name" value="Ribosomal_bS20"/>
    <property type="match status" value="1"/>
</dbReference>
<keyword evidence="9" id="KW-1185">Reference proteome</keyword>